<dbReference type="GO" id="GO:0004792">
    <property type="term" value="F:thiosulfate-cyanide sulfurtransferase activity"/>
    <property type="evidence" value="ECO:0007669"/>
    <property type="project" value="TreeGrafter"/>
</dbReference>
<comment type="caution">
    <text evidence="4">The sequence shown here is derived from an EMBL/GenBank/DDBJ whole genome shotgun (WGS) entry which is preliminary data.</text>
</comment>
<evidence type="ECO:0000313" key="5">
    <source>
        <dbReference type="Proteomes" id="UP000536835"/>
    </source>
</evidence>
<gene>
    <name evidence="4" type="ORF">HK107_05775</name>
</gene>
<protein>
    <submittedName>
        <fullName evidence="4">HesA/MoeB/ThiF family protein</fullName>
    </submittedName>
</protein>
<dbReference type="SUPFAM" id="SSF69572">
    <property type="entry name" value="Activating enzymes of the ubiquitin-like proteins"/>
    <property type="match status" value="1"/>
</dbReference>
<keyword evidence="2" id="KW-0472">Membrane</keyword>
<evidence type="ECO:0000259" key="3">
    <source>
        <dbReference type="Pfam" id="PF00899"/>
    </source>
</evidence>
<dbReference type="PROSITE" id="PS51257">
    <property type="entry name" value="PROKAR_LIPOPROTEIN"/>
    <property type="match status" value="1"/>
</dbReference>
<dbReference type="PANTHER" id="PTHR10953:SF102">
    <property type="entry name" value="ADENYLYLTRANSFERASE AND SULFURTRANSFERASE MOCS3"/>
    <property type="match status" value="1"/>
</dbReference>
<dbReference type="Gene3D" id="3.40.50.720">
    <property type="entry name" value="NAD(P)-binding Rossmann-like Domain"/>
    <property type="match status" value="1"/>
</dbReference>
<feature type="transmembrane region" description="Helical" evidence="2">
    <location>
        <begin position="21"/>
        <end position="43"/>
    </location>
</feature>
<dbReference type="EMBL" id="JABFCX010000002">
    <property type="protein sequence ID" value="NNU15828.1"/>
    <property type="molecule type" value="Genomic_DNA"/>
</dbReference>
<keyword evidence="2" id="KW-0812">Transmembrane</keyword>
<dbReference type="InterPro" id="IPR045886">
    <property type="entry name" value="ThiF/MoeB/HesA"/>
</dbReference>
<dbReference type="InterPro" id="IPR000594">
    <property type="entry name" value="ThiF_NAD_FAD-bd"/>
</dbReference>
<dbReference type="Proteomes" id="UP000536835">
    <property type="component" value="Unassembled WGS sequence"/>
</dbReference>
<reference evidence="4 5" key="1">
    <citation type="submission" date="2020-05" db="EMBL/GenBank/DDBJ databases">
        <title>Parvularcula mediterraneae sp. nov., isolated from polypropylene straw from shallow seawater of the seashore of Laganas in Zakynthos island, Greece.</title>
        <authorList>
            <person name="Szabo I."/>
            <person name="Al-Omari J."/>
            <person name="Rado J."/>
            <person name="Szerdahelyi G.S."/>
        </authorList>
    </citation>
    <scope>NUCLEOTIDE SEQUENCE [LARGE SCALE GENOMIC DNA]</scope>
    <source>
        <strain evidence="4 5">ZS-1/3</strain>
    </source>
</reference>
<dbReference type="RefSeq" id="WP_173197576.1">
    <property type="nucleotide sequence ID" value="NZ_JABFCX010000002.1"/>
</dbReference>
<proteinExistence type="inferred from homology"/>
<name>A0A7Y3RKN9_9PROT</name>
<organism evidence="4 5">
    <name type="scientific">Parvularcula mediterranea</name>
    <dbReference type="NCBI Taxonomy" id="2732508"/>
    <lineage>
        <taxon>Bacteria</taxon>
        <taxon>Pseudomonadati</taxon>
        <taxon>Pseudomonadota</taxon>
        <taxon>Alphaproteobacteria</taxon>
        <taxon>Parvularculales</taxon>
        <taxon>Parvularculaceae</taxon>
        <taxon>Parvularcula</taxon>
    </lineage>
</organism>
<dbReference type="GO" id="GO:0008641">
    <property type="term" value="F:ubiquitin-like modifier activating enzyme activity"/>
    <property type="evidence" value="ECO:0007669"/>
    <property type="project" value="InterPro"/>
</dbReference>
<dbReference type="InterPro" id="IPR035985">
    <property type="entry name" value="Ubiquitin-activating_enz"/>
</dbReference>
<dbReference type="CDD" id="cd00757">
    <property type="entry name" value="ThiF_MoeB_HesA_family"/>
    <property type="match status" value="1"/>
</dbReference>
<keyword evidence="5" id="KW-1185">Reference proteome</keyword>
<keyword evidence="2" id="KW-1133">Transmembrane helix</keyword>
<dbReference type="GO" id="GO:0016779">
    <property type="term" value="F:nucleotidyltransferase activity"/>
    <property type="evidence" value="ECO:0007669"/>
    <property type="project" value="TreeGrafter"/>
</dbReference>
<dbReference type="PANTHER" id="PTHR10953">
    <property type="entry name" value="UBIQUITIN-ACTIVATING ENZYME E1"/>
    <property type="match status" value="1"/>
</dbReference>
<feature type="domain" description="THIF-type NAD/FAD binding fold" evidence="3">
    <location>
        <begin position="6"/>
        <end position="238"/>
    </location>
</feature>
<dbReference type="GO" id="GO:0008146">
    <property type="term" value="F:sulfotransferase activity"/>
    <property type="evidence" value="ECO:0007669"/>
    <property type="project" value="TreeGrafter"/>
</dbReference>
<evidence type="ECO:0000313" key="4">
    <source>
        <dbReference type="EMBL" id="NNU15828.1"/>
    </source>
</evidence>
<dbReference type="FunFam" id="3.40.50.720:FF:000080">
    <property type="entry name" value="Thiazole biosynthesis adenylyltransferase ThiF"/>
    <property type="match status" value="1"/>
</dbReference>
<evidence type="ECO:0000256" key="2">
    <source>
        <dbReference type="SAM" id="Phobius"/>
    </source>
</evidence>
<sequence length="241" mass="25265">MRDKHHLLLPEIGGQGIKRLAAAKVVVVGAGGLGCPILAYLGAAGVGHLTIIDGDEVETSNLQRQILYTEADVGRPKAIAAARRLRAQHSGIEVRPVPQMLTAENGLSLIEGADLIVEGIDRIAGRHLINRLSREAKIPLLSSAASRFEGQVTLFDPSDANSACYACLVPEDAEEDGLCDRDGVLGPVVGAVGSLAAIETIKFLCDVQPILSGHMLTADLRTGEVRRVGLPRDPGCSVCGG</sequence>
<dbReference type="AlphaFoldDB" id="A0A7Y3RKN9"/>
<dbReference type="GO" id="GO:0005829">
    <property type="term" value="C:cytosol"/>
    <property type="evidence" value="ECO:0007669"/>
    <property type="project" value="TreeGrafter"/>
</dbReference>
<dbReference type="Pfam" id="PF00899">
    <property type="entry name" value="ThiF"/>
    <property type="match status" value="1"/>
</dbReference>
<evidence type="ECO:0000256" key="1">
    <source>
        <dbReference type="ARBA" id="ARBA00009919"/>
    </source>
</evidence>
<accession>A0A7Y3RKN9</accession>
<comment type="similarity">
    <text evidence="1">Belongs to the HesA/MoeB/ThiF family.</text>
</comment>